<dbReference type="PANTHER" id="PTHR31044">
    <property type="entry name" value="BETA-1,3 GLUCANASE"/>
    <property type="match status" value="1"/>
</dbReference>
<accession>A0A7J6VQ33</accession>
<keyword evidence="10" id="KW-0326">Glycosidase</keyword>
<dbReference type="InterPro" id="IPR017853">
    <property type="entry name" value="GH"/>
</dbReference>
<dbReference type="SUPFAM" id="SSF51445">
    <property type="entry name" value="(Trans)glycosidases"/>
    <property type="match status" value="1"/>
</dbReference>
<dbReference type="Pfam" id="PF07983">
    <property type="entry name" value="X8"/>
    <property type="match status" value="1"/>
</dbReference>
<name>A0A7J6VQ33_THATH</name>
<evidence type="ECO:0000256" key="11">
    <source>
        <dbReference type="RuleBase" id="RU004335"/>
    </source>
</evidence>
<evidence type="ECO:0000256" key="3">
    <source>
        <dbReference type="ARBA" id="ARBA00022475"/>
    </source>
</evidence>
<feature type="transmembrane region" description="Helical" evidence="12">
    <location>
        <begin position="21"/>
        <end position="43"/>
    </location>
</feature>
<evidence type="ECO:0000256" key="5">
    <source>
        <dbReference type="ARBA" id="ARBA00022729"/>
    </source>
</evidence>
<comment type="caution">
    <text evidence="14">The sequence shown here is derived from an EMBL/GenBank/DDBJ whole genome shotgun (WGS) entry which is preliminary data.</text>
</comment>
<comment type="subcellular location">
    <subcellularLocation>
        <location evidence="1">Cell membrane</location>
        <topology evidence="1">Lipid-anchor</topology>
        <topology evidence="1">GPI-anchor</topology>
    </subcellularLocation>
</comment>
<keyword evidence="15" id="KW-1185">Reference proteome</keyword>
<sequence>MLSHCSKLCYRYLSLHSNQMVFFISSMMLKTVLVLVVFFLVGLTDAGQERVKVLNLVTNLTPMVLQSYSHSVSNVAVSVYYQHLDGISSSVLMAESWLKTNVLTHYPAVQITTIVVGKSVLCNNTQEEQWDLVLPSMKNIYYSVVRWGLEKDIKVSAFLSTECLHPFSYTYREGLVDRVIKPLLEFLQNTANSSVTLSVPSYYSPLVTAHKESISKLGNFLQSSNEINVVISSSSKERKPKSRKLSFLSSSKVVVVDPFPARPTPLPKMPSSPLHSSIGVSIPAQIAKPPLPPLVQTPPTPLISYPYAPQSSTFPPLAQISPPSPISFPFAPQTAQPPSMYFYFGPESPPLGIPSNPPDVEPYPPCYAPPTTPVAPTPKPGQGNKGMWCVAKPSVPAEKLKEALDYACGVGGGDCGEIKPQGSCYYPDTMVAHASYAFNSYWQKNKNKGGTCNFGGTAMLINANPSYQQCKFIIS</sequence>
<evidence type="ECO:0000259" key="13">
    <source>
        <dbReference type="SMART" id="SM00768"/>
    </source>
</evidence>
<evidence type="ECO:0000256" key="2">
    <source>
        <dbReference type="ARBA" id="ARBA00008773"/>
    </source>
</evidence>
<dbReference type="EMBL" id="JABWDY010028752">
    <property type="protein sequence ID" value="KAF5186867.1"/>
    <property type="molecule type" value="Genomic_DNA"/>
</dbReference>
<dbReference type="GO" id="GO:0004553">
    <property type="term" value="F:hydrolase activity, hydrolyzing O-glycosyl compounds"/>
    <property type="evidence" value="ECO:0007669"/>
    <property type="project" value="InterPro"/>
</dbReference>
<evidence type="ECO:0000256" key="10">
    <source>
        <dbReference type="ARBA" id="ARBA00023295"/>
    </source>
</evidence>
<dbReference type="GO" id="GO:0005975">
    <property type="term" value="P:carbohydrate metabolic process"/>
    <property type="evidence" value="ECO:0007669"/>
    <property type="project" value="InterPro"/>
</dbReference>
<keyword evidence="12" id="KW-1133">Transmembrane helix</keyword>
<gene>
    <name evidence="14" type="ORF">FRX31_023546</name>
</gene>
<feature type="domain" description="X8" evidence="13">
    <location>
        <begin position="387"/>
        <end position="472"/>
    </location>
</feature>
<dbReference type="InterPro" id="IPR000490">
    <property type="entry name" value="Glyco_hydro_17"/>
</dbReference>
<comment type="similarity">
    <text evidence="2 11">Belongs to the glycosyl hydrolase 17 family.</text>
</comment>
<organism evidence="14 15">
    <name type="scientific">Thalictrum thalictroides</name>
    <name type="common">Rue-anemone</name>
    <name type="synonym">Anemone thalictroides</name>
    <dbReference type="NCBI Taxonomy" id="46969"/>
    <lineage>
        <taxon>Eukaryota</taxon>
        <taxon>Viridiplantae</taxon>
        <taxon>Streptophyta</taxon>
        <taxon>Embryophyta</taxon>
        <taxon>Tracheophyta</taxon>
        <taxon>Spermatophyta</taxon>
        <taxon>Magnoliopsida</taxon>
        <taxon>Ranunculales</taxon>
        <taxon>Ranunculaceae</taxon>
        <taxon>Thalictroideae</taxon>
        <taxon>Thalictrum</taxon>
    </lineage>
</organism>
<dbReference type="InterPro" id="IPR044788">
    <property type="entry name" value="X8_dom_prot"/>
</dbReference>
<keyword evidence="4" id="KW-0336">GPI-anchor</keyword>
<dbReference type="Proteomes" id="UP000554482">
    <property type="component" value="Unassembled WGS sequence"/>
</dbReference>
<keyword evidence="5" id="KW-0732">Signal</keyword>
<keyword evidence="7 12" id="KW-0472">Membrane</keyword>
<dbReference type="OrthoDB" id="421038at2759"/>
<evidence type="ECO:0000256" key="6">
    <source>
        <dbReference type="ARBA" id="ARBA00022801"/>
    </source>
</evidence>
<keyword evidence="4" id="KW-0449">Lipoprotein</keyword>
<keyword evidence="6" id="KW-0378">Hydrolase</keyword>
<evidence type="ECO:0000313" key="14">
    <source>
        <dbReference type="EMBL" id="KAF5186867.1"/>
    </source>
</evidence>
<dbReference type="SMART" id="SM00768">
    <property type="entry name" value="X8"/>
    <property type="match status" value="1"/>
</dbReference>
<evidence type="ECO:0000256" key="8">
    <source>
        <dbReference type="ARBA" id="ARBA00023157"/>
    </source>
</evidence>
<dbReference type="GO" id="GO:0009506">
    <property type="term" value="C:plasmodesma"/>
    <property type="evidence" value="ECO:0007669"/>
    <property type="project" value="UniProtKB-ARBA"/>
</dbReference>
<evidence type="ECO:0000256" key="1">
    <source>
        <dbReference type="ARBA" id="ARBA00004609"/>
    </source>
</evidence>
<dbReference type="FunFam" id="1.20.58.1040:FF:000001">
    <property type="entry name" value="Glucan endo-1,3-beta-glucosidase 4"/>
    <property type="match status" value="1"/>
</dbReference>
<evidence type="ECO:0000313" key="15">
    <source>
        <dbReference type="Proteomes" id="UP000554482"/>
    </source>
</evidence>
<evidence type="ECO:0000256" key="12">
    <source>
        <dbReference type="SAM" id="Phobius"/>
    </source>
</evidence>
<keyword evidence="3" id="KW-1003">Cell membrane</keyword>
<dbReference type="GO" id="GO:0005886">
    <property type="term" value="C:plasma membrane"/>
    <property type="evidence" value="ECO:0007669"/>
    <property type="project" value="UniProtKB-SubCell"/>
</dbReference>
<evidence type="ECO:0000256" key="7">
    <source>
        <dbReference type="ARBA" id="ARBA00023136"/>
    </source>
</evidence>
<keyword evidence="8" id="KW-1015">Disulfide bond</keyword>
<evidence type="ECO:0000256" key="4">
    <source>
        <dbReference type="ARBA" id="ARBA00022622"/>
    </source>
</evidence>
<protein>
    <submittedName>
        <fullName evidence="14">Glucan endo-1,3-beta-glucosidase</fullName>
    </submittedName>
</protein>
<dbReference type="GO" id="GO:0098552">
    <property type="term" value="C:side of membrane"/>
    <property type="evidence" value="ECO:0007669"/>
    <property type="project" value="UniProtKB-KW"/>
</dbReference>
<dbReference type="Gene3D" id="3.20.20.80">
    <property type="entry name" value="Glycosidases"/>
    <property type="match status" value="1"/>
</dbReference>
<dbReference type="InterPro" id="IPR012946">
    <property type="entry name" value="X8"/>
</dbReference>
<dbReference type="AlphaFoldDB" id="A0A7J6VQ33"/>
<dbReference type="Pfam" id="PF00332">
    <property type="entry name" value="Glyco_hydro_17"/>
    <property type="match status" value="1"/>
</dbReference>
<reference evidence="14 15" key="1">
    <citation type="submission" date="2020-06" db="EMBL/GenBank/DDBJ databases">
        <title>Transcriptomic and genomic resources for Thalictrum thalictroides and T. hernandezii: Facilitating candidate gene discovery in an emerging model plant lineage.</title>
        <authorList>
            <person name="Arias T."/>
            <person name="Riano-Pachon D.M."/>
            <person name="Di Stilio V.S."/>
        </authorList>
    </citation>
    <scope>NUCLEOTIDE SEQUENCE [LARGE SCALE GENOMIC DNA]</scope>
    <source>
        <strain evidence="15">cv. WT478/WT964</strain>
        <tissue evidence="14">Leaves</tissue>
    </source>
</reference>
<keyword evidence="9" id="KW-0325">Glycoprotein</keyword>
<dbReference type="Gene3D" id="1.20.58.1040">
    <property type="match status" value="1"/>
</dbReference>
<proteinExistence type="inferred from homology"/>
<evidence type="ECO:0000256" key="9">
    <source>
        <dbReference type="ARBA" id="ARBA00023180"/>
    </source>
</evidence>
<dbReference type="PANTHER" id="PTHR31044:SF140">
    <property type="entry name" value="EXPRESSED PROTEIN"/>
    <property type="match status" value="1"/>
</dbReference>
<keyword evidence="12" id="KW-0812">Transmembrane</keyword>